<feature type="non-terminal residue" evidence="2">
    <location>
        <position position="161"/>
    </location>
</feature>
<feature type="compositionally biased region" description="Gly residues" evidence="1">
    <location>
        <begin position="123"/>
        <end position="135"/>
    </location>
</feature>
<feature type="compositionally biased region" description="Basic residues" evidence="1">
    <location>
        <begin position="53"/>
        <end position="63"/>
    </location>
</feature>
<reference evidence="2" key="1">
    <citation type="submission" date="2018-05" db="EMBL/GenBank/DDBJ databases">
        <authorList>
            <person name="Lanie J.A."/>
            <person name="Ng W.-L."/>
            <person name="Kazmierczak K.M."/>
            <person name="Andrzejewski T.M."/>
            <person name="Davidsen T.M."/>
            <person name="Wayne K.J."/>
            <person name="Tettelin H."/>
            <person name="Glass J.I."/>
            <person name="Rusch D."/>
            <person name="Podicherti R."/>
            <person name="Tsui H.-C.T."/>
            <person name="Winkler M.E."/>
        </authorList>
    </citation>
    <scope>NUCLEOTIDE SEQUENCE</scope>
</reference>
<name>A0A382EZG7_9ZZZZ</name>
<dbReference type="EMBL" id="UINC01047191">
    <property type="protein sequence ID" value="SVB56138.1"/>
    <property type="molecule type" value="Genomic_DNA"/>
</dbReference>
<protein>
    <submittedName>
        <fullName evidence="2">Uncharacterized protein</fullName>
    </submittedName>
</protein>
<accession>A0A382EZG7</accession>
<gene>
    <name evidence="2" type="ORF">METZ01_LOCUS208992</name>
</gene>
<evidence type="ECO:0000313" key="2">
    <source>
        <dbReference type="EMBL" id="SVB56138.1"/>
    </source>
</evidence>
<feature type="region of interest" description="Disordered" evidence="1">
    <location>
        <begin position="1"/>
        <end position="161"/>
    </location>
</feature>
<feature type="compositionally biased region" description="Basic and acidic residues" evidence="1">
    <location>
        <begin position="137"/>
        <end position="147"/>
    </location>
</feature>
<feature type="compositionally biased region" description="Basic and acidic residues" evidence="1">
    <location>
        <begin position="39"/>
        <end position="52"/>
    </location>
</feature>
<evidence type="ECO:0000256" key="1">
    <source>
        <dbReference type="SAM" id="MobiDB-lite"/>
    </source>
</evidence>
<sequence length="161" mass="17175">GRTDAEIAPGHAAPHPGTTEPGARALQRRHGRLLLSVRRGTERRGDPRDPRRPPHVRRDHAQRRGWATALRELAADQRSGAVGGSHGQRRRLRTHAPHDAARGQPQSESHTPGGSVHAILPTDGGGSAPGAGTGPGVERRRDGDVDAPRAQAVPLRSVDWV</sequence>
<dbReference type="AlphaFoldDB" id="A0A382EZG7"/>
<proteinExistence type="predicted"/>
<feature type="non-terminal residue" evidence="2">
    <location>
        <position position="1"/>
    </location>
</feature>
<organism evidence="2">
    <name type="scientific">marine metagenome</name>
    <dbReference type="NCBI Taxonomy" id="408172"/>
    <lineage>
        <taxon>unclassified sequences</taxon>
        <taxon>metagenomes</taxon>
        <taxon>ecological metagenomes</taxon>
    </lineage>
</organism>